<dbReference type="HOGENOM" id="CLU_1224762_0_0_1"/>
<dbReference type="AlphaFoldDB" id="I7AFV1"/>
<dbReference type="EMBL" id="CP003526">
    <property type="protein sequence ID" value="AFN83620.1"/>
    <property type="molecule type" value="Genomic_DNA"/>
</dbReference>
<feature type="transmembrane region" description="Helical" evidence="1">
    <location>
        <begin position="76"/>
        <end position="101"/>
    </location>
</feature>
<feature type="transmembrane region" description="Helical" evidence="1">
    <location>
        <begin position="203"/>
        <end position="220"/>
    </location>
</feature>
<evidence type="ECO:0000313" key="2">
    <source>
        <dbReference type="EMBL" id="AFN83620.1"/>
    </source>
</evidence>
<dbReference type="RefSeq" id="XP_009265117.1">
    <property type="nucleotide sequence ID" value="XM_009266842.1"/>
</dbReference>
<dbReference type="OrthoDB" id="2192673at2759"/>
<feature type="transmembrane region" description="Helical" evidence="1">
    <location>
        <begin position="41"/>
        <end position="60"/>
    </location>
</feature>
<accession>I7AFV1</accession>
<protein>
    <submittedName>
        <fullName evidence="2">Uncharacterized protein</fullName>
    </submittedName>
</protein>
<feature type="transmembrane region" description="Helical" evidence="1">
    <location>
        <begin position="165"/>
        <end position="183"/>
    </location>
</feature>
<sequence>MNAGKNDISVFANSLGLASIVIPTAIYLFDRSAGENHVLRFVSAVSSSLFTIFMLSYWIIRNWRMNVSGGYSKESVLYLVFIVLCLTGLFTCIGETFLYGLGNDRLDILKIFATFSSINYIRFKCLGLLPRPVYRSSGIGNLASIAAIILITCAITINAKTNNMFVVLWSFVLSGAVMASISLAEEIALPKKKNIWDVSKNHLGFFDLIRLILFSLAYYWPERSKF</sequence>
<dbReference type="Proteomes" id="UP000010094">
    <property type="component" value="Chromosome IXa"/>
</dbReference>
<keyword evidence="1" id="KW-0812">Transmembrane</keyword>
<gene>
    <name evidence="2" type="ordered locus">EROM_090020</name>
</gene>
<keyword evidence="1" id="KW-1133">Transmembrane helix</keyword>
<name>I7AFV1_ENCRO</name>
<feature type="transmembrane region" description="Helical" evidence="1">
    <location>
        <begin position="139"/>
        <end position="159"/>
    </location>
</feature>
<evidence type="ECO:0000313" key="3">
    <source>
        <dbReference type="Proteomes" id="UP000010094"/>
    </source>
</evidence>
<proteinExistence type="predicted"/>
<feature type="transmembrane region" description="Helical" evidence="1">
    <location>
        <begin position="12"/>
        <end position="29"/>
    </location>
</feature>
<dbReference type="GeneID" id="20521941"/>
<organism evidence="2 3">
    <name type="scientific">Encephalitozoon romaleae (strain SJ-2008)</name>
    <name type="common">Microsporidian parasite</name>
    <dbReference type="NCBI Taxonomy" id="1178016"/>
    <lineage>
        <taxon>Eukaryota</taxon>
        <taxon>Fungi</taxon>
        <taxon>Fungi incertae sedis</taxon>
        <taxon>Microsporidia</taxon>
        <taxon>Unikaryonidae</taxon>
        <taxon>Encephalitozoon</taxon>
    </lineage>
</organism>
<keyword evidence="1" id="KW-0472">Membrane</keyword>
<reference evidence="2" key="1">
    <citation type="journal article" date="2012" name="Proc. Natl. Acad. Sci. U.S.A.">
        <title>Gain and loss of multiple functionally related, horizontally transferred genes in the reduced genomes of two microsporidian parasites.</title>
        <authorList>
            <person name="Pombert J.-F."/>
            <person name="Selman M."/>
            <person name="Burki F."/>
            <person name="Bardell F.T."/>
            <person name="Farinelli L."/>
            <person name="Solter L.F."/>
            <person name="Whitman D.W."/>
            <person name="Weiss L.M."/>
            <person name="Corradi N."/>
            <person name="Keeling P.J."/>
        </authorList>
    </citation>
    <scope>NUCLEOTIDE SEQUENCE [LARGE SCALE GENOMIC DNA]</scope>
    <source>
        <strain evidence="2">SJ-2008</strain>
    </source>
</reference>
<dbReference type="KEGG" id="ero:EROM_090020"/>
<dbReference type="VEuPathDB" id="MicrosporidiaDB:EROM_090020"/>
<keyword evidence="3" id="KW-1185">Reference proteome</keyword>
<evidence type="ECO:0000256" key="1">
    <source>
        <dbReference type="SAM" id="Phobius"/>
    </source>
</evidence>